<dbReference type="PANTHER" id="PTHR16056">
    <property type="entry name" value="REGULATOR OF MICROTUBULE DYNAMICS PROTEIN"/>
    <property type="match status" value="1"/>
</dbReference>
<dbReference type="InterPro" id="IPR011990">
    <property type="entry name" value="TPR-like_helical_dom_sf"/>
</dbReference>
<dbReference type="GO" id="GO:0005876">
    <property type="term" value="C:spindle microtubule"/>
    <property type="evidence" value="ECO:0007669"/>
    <property type="project" value="TreeGrafter"/>
</dbReference>
<dbReference type="Proteomes" id="UP000625711">
    <property type="component" value="Unassembled WGS sequence"/>
</dbReference>
<accession>A0A834MM97</accession>
<gene>
    <name evidence="11" type="ORF">GWI33_010524</name>
</gene>
<dbReference type="EMBL" id="JAACXV010000052">
    <property type="protein sequence ID" value="KAF7285525.1"/>
    <property type="molecule type" value="Genomic_DNA"/>
</dbReference>
<dbReference type="AlphaFoldDB" id="A0A834MM97"/>
<comment type="subcellular location">
    <subcellularLocation>
        <location evidence="1">Cytoplasm</location>
        <location evidence="1">Cytoskeleton</location>
    </subcellularLocation>
</comment>
<name>A0A834MM97_RHYFE</name>
<evidence type="ECO:0000313" key="11">
    <source>
        <dbReference type="EMBL" id="KAF7285525.1"/>
    </source>
</evidence>
<keyword evidence="6" id="KW-0206">Cytoskeleton</keyword>
<dbReference type="OrthoDB" id="512473at2759"/>
<evidence type="ECO:0000256" key="9">
    <source>
        <dbReference type="SAM" id="Coils"/>
    </source>
</evidence>
<dbReference type="Gene3D" id="1.25.40.10">
    <property type="entry name" value="Tetratricopeptide repeat domain"/>
    <property type="match status" value="2"/>
</dbReference>
<keyword evidence="9" id="KW-0175">Coiled coil</keyword>
<evidence type="ECO:0000256" key="4">
    <source>
        <dbReference type="ARBA" id="ARBA00022737"/>
    </source>
</evidence>
<feature type="transmembrane region" description="Helical" evidence="10">
    <location>
        <begin position="12"/>
        <end position="31"/>
    </location>
</feature>
<dbReference type="InterPro" id="IPR049039">
    <property type="entry name" value="RMD1-3_a_helical_rpt"/>
</dbReference>
<evidence type="ECO:0000256" key="8">
    <source>
        <dbReference type="ARBA" id="ARBA00041958"/>
    </source>
</evidence>
<dbReference type="SUPFAM" id="SSF48452">
    <property type="entry name" value="TPR-like"/>
    <property type="match status" value="1"/>
</dbReference>
<protein>
    <recommendedName>
        <fullName evidence="7">Regulator of microtubule dynamics protein 1</fullName>
    </recommendedName>
    <alternativeName>
        <fullName evidence="8">Protein FAM82B</fullName>
    </alternativeName>
</protein>
<keyword evidence="3" id="KW-0963">Cytoplasm</keyword>
<evidence type="ECO:0000256" key="6">
    <source>
        <dbReference type="ARBA" id="ARBA00023212"/>
    </source>
</evidence>
<comment type="subunit">
    <text evidence="2">Interacts with microtubules.</text>
</comment>
<dbReference type="GO" id="GO:0008017">
    <property type="term" value="F:microtubule binding"/>
    <property type="evidence" value="ECO:0007669"/>
    <property type="project" value="TreeGrafter"/>
</dbReference>
<keyword evidence="5" id="KW-0802">TPR repeat</keyword>
<dbReference type="GO" id="GO:0005739">
    <property type="term" value="C:mitochondrion"/>
    <property type="evidence" value="ECO:0007669"/>
    <property type="project" value="TreeGrafter"/>
</dbReference>
<evidence type="ECO:0000256" key="2">
    <source>
        <dbReference type="ARBA" id="ARBA00011375"/>
    </source>
</evidence>
<evidence type="ECO:0000256" key="5">
    <source>
        <dbReference type="ARBA" id="ARBA00022803"/>
    </source>
</evidence>
<evidence type="ECO:0000256" key="10">
    <source>
        <dbReference type="SAM" id="Phobius"/>
    </source>
</evidence>
<keyword evidence="10" id="KW-0472">Membrane</keyword>
<keyword evidence="4" id="KW-0677">Repeat</keyword>
<sequence>MMKFSSKYGISQISTGAAFLGIVGAAGLFLVQQYKQEKLRTAMARDLERLDRELSKLRSEIQLLQTTASSANIQCKRSRKSSRSTKKSSSILSTKTDEYLSASNYDSSDLEFYDVSDEDIEAKVTNLDLLLVEYDKKLTSENVEEIENALKELEDLCIEYPENADLLFRIGKAHYKVLSRSNDKEFKQQRIAKGINACEVALGLAPDHSEVHKWYAVLIGVRADFQSIQERISDGKLFKKHVDIAVSINPNDEALHFMLGRFYYEIAALKWYEKKVAAALSGEPMQGSYEDAYNCFLEAENCANFEWKENRLMLAKCKIGLNQYKEAVEWLEKAKSSKNGIGVDEVLDEEINQLLNKYKNYS</sequence>
<reference evidence="11" key="1">
    <citation type="submission" date="2020-08" db="EMBL/GenBank/DDBJ databases">
        <title>Genome sequencing and assembly of the red palm weevil Rhynchophorus ferrugineus.</title>
        <authorList>
            <person name="Dias G.B."/>
            <person name="Bergman C.M."/>
            <person name="Manee M."/>
        </authorList>
    </citation>
    <scope>NUCLEOTIDE SEQUENCE</scope>
    <source>
        <strain evidence="11">AA-2017</strain>
        <tissue evidence="11">Whole larva</tissue>
    </source>
</reference>
<dbReference type="Pfam" id="PF21033">
    <property type="entry name" value="RMD1-3"/>
    <property type="match status" value="1"/>
</dbReference>
<evidence type="ECO:0000256" key="7">
    <source>
        <dbReference type="ARBA" id="ARBA00039966"/>
    </source>
</evidence>
<keyword evidence="12" id="KW-1185">Reference proteome</keyword>
<feature type="coiled-coil region" evidence="9">
    <location>
        <begin position="136"/>
        <end position="163"/>
    </location>
</feature>
<keyword evidence="10" id="KW-0812">Transmembrane</keyword>
<evidence type="ECO:0000313" key="12">
    <source>
        <dbReference type="Proteomes" id="UP000625711"/>
    </source>
</evidence>
<dbReference type="PANTHER" id="PTHR16056:SF16">
    <property type="entry name" value="REGULATOR OF MICROTUBULE DYNAMICS PROTEIN 1"/>
    <property type="match status" value="1"/>
</dbReference>
<proteinExistence type="predicted"/>
<feature type="coiled-coil region" evidence="9">
    <location>
        <begin position="40"/>
        <end position="74"/>
    </location>
</feature>
<organism evidence="11 12">
    <name type="scientific">Rhynchophorus ferrugineus</name>
    <name type="common">Red palm weevil</name>
    <name type="synonym">Curculio ferrugineus</name>
    <dbReference type="NCBI Taxonomy" id="354439"/>
    <lineage>
        <taxon>Eukaryota</taxon>
        <taxon>Metazoa</taxon>
        <taxon>Ecdysozoa</taxon>
        <taxon>Arthropoda</taxon>
        <taxon>Hexapoda</taxon>
        <taxon>Insecta</taxon>
        <taxon>Pterygota</taxon>
        <taxon>Neoptera</taxon>
        <taxon>Endopterygota</taxon>
        <taxon>Coleoptera</taxon>
        <taxon>Polyphaga</taxon>
        <taxon>Cucujiformia</taxon>
        <taxon>Curculionidae</taxon>
        <taxon>Dryophthorinae</taxon>
        <taxon>Rhynchophorus</taxon>
    </lineage>
</organism>
<comment type="caution">
    <text evidence="11">The sequence shown here is derived from an EMBL/GenBank/DDBJ whole genome shotgun (WGS) entry which is preliminary data.</text>
</comment>
<evidence type="ECO:0000256" key="3">
    <source>
        <dbReference type="ARBA" id="ARBA00022490"/>
    </source>
</evidence>
<dbReference type="GO" id="GO:0097431">
    <property type="term" value="C:mitotic spindle pole"/>
    <property type="evidence" value="ECO:0007669"/>
    <property type="project" value="TreeGrafter"/>
</dbReference>
<keyword evidence="10" id="KW-1133">Transmembrane helix</keyword>
<evidence type="ECO:0000256" key="1">
    <source>
        <dbReference type="ARBA" id="ARBA00004245"/>
    </source>
</evidence>